<protein>
    <recommendedName>
        <fullName evidence="13">Cytochrome c-type biogenesis protein CcmE</fullName>
    </recommendedName>
    <alternativeName>
        <fullName evidence="13">Cytochrome c maturation protein E</fullName>
    </alternativeName>
    <alternativeName>
        <fullName evidence="13">Heme chaperone CcmE</fullName>
    </alternativeName>
</protein>
<feature type="topological domain" description="Extracellular" evidence="13">
    <location>
        <begin position="30"/>
        <end position="153"/>
    </location>
</feature>
<accession>A0A562I2P3</accession>
<keyword evidence="8 13" id="KW-0735">Signal-anchor</keyword>
<dbReference type="FunFam" id="2.40.50.140:FF:000104">
    <property type="entry name" value="Cytochrome c-type biogenesis protein CcmE"/>
    <property type="match status" value="1"/>
</dbReference>
<keyword evidence="16" id="KW-1185">Reference proteome</keyword>
<keyword evidence="6 13" id="KW-0479">Metal-binding</keyword>
<keyword evidence="7 13" id="KW-0201">Cytochrome c-type biogenesis</keyword>
<keyword evidence="10 13" id="KW-0408">Iron</keyword>
<dbReference type="NCBIfam" id="NF009729">
    <property type="entry name" value="PRK13254.1-3"/>
    <property type="match status" value="1"/>
</dbReference>
<keyword evidence="9 13" id="KW-1133">Transmembrane helix</keyword>
<evidence type="ECO:0000256" key="1">
    <source>
        <dbReference type="ARBA" id="ARBA00004533"/>
    </source>
</evidence>
<reference evidence="15 16" key="1">
    <citation type="submission" date="2019-07" db="EMBL/GenBank/DDBJ databases">
        <title>Genomic Encyclopedia of Type Strains, Phase I: the one thousand microbial genomes (KMG-I) project.</title>
        <authorList>
            <person name="Kyrpides N."/>
        </authorList>
    </citation>
    <scope>NUCLEOTIDE SEQUENCE [LARGE SCALE GENOMIC DNA]</scope>
    <source>
        <strain evidence="15 16">DSM 375</strain>
    </source>
</reference>
<dbReference type="NCBIfam" id="NF009731">
    <property type="entry name" value="PRK13254.1-5"/>
    <property type="match status" value="1"/>
</dbReference>
<dbReference type="SUPFAM" id="SSF82093">
    <property type="entry name" value="Heme chaperone CcmE"/>
    <property type="match status" value="1"/>
</dbReference>
<evidence type="ECO:0000256" key="7">
    <source>
        <dbReference type="ARBA" id="ARBA00022748"/>
    </source>
</evidence>
<evidence type="ECO:0000256" key="12">
    <source>
        <dbReference type="ARBA" id="ARBA00056663"/>
    </source>
</evidence>
<dbReference type="Proteomes" id="UP000319627">
    <property type="component" value="Unassembled WGS sequence"/>
</dbReference>
<dbReference type="HAMAP" id="MF_01959">
    <property type="entry name" value="CcmE"/>
    <property type="match status" value="1"/>
</dbReference>
<sequence length="153" mass="16576">MNPARKKRLLIILLIVLGVGAAVGLALLALQQNINLFYTPTQIATGEAPKDTRIRAGGLVEKGSLVRDAQSLAVSFRVTDGLHSINIQYQGILPDLFREGQGIVALGRLRAPGLLIADEVLAKHDEQYMPPEVTKALEETGMLKHYEKKGATP</sequence>
<comment type="similarity">
    <text evidence="13">Belongs to the CcmE/CycJ family.</text>
</comment>
<evidence type="ECO:0000256" key="10">
    <source>
        <dbReference type="ARBA" id="ARBA00023004"/>
    </source>
</evidence>
<proteinExistence type="inferred from homology"/>
<dbReference type="RefSeq" id="WP_144571573.1">
    <property type="nucleotide sequence ID" value="NZ_VLKG01000006.1"/>
</dbReference>
<evidence type="ECO:0000256" key="8">
    <source>
        <dbReference type="ARBA" id="ARBA00022968"/>
    </source>
</evidence>
<feature type="binding site" description="axial binding residue" evidence="13 14">
    <location>
        <position position="128"/>
    </location>
    <ligand>
        <name>heme</name>
        <dbReference type="ChEBI" id="CHEBI:30413"/>
    </ligand>
    <ligandPart>
        <name>Fe</name>
        <dbReference type="ChEBI" id="CHEBI:18248"/>
    </ligandPart>
</feature>
<dbReference type="InterPro" id="IPR012340">
    <property type="entry name" value="NA-bd_OB-fold"/>
</dbReference>
<dbReference type="GO" id="GO:0020037">
    <property type="term" value="F:heme binding"/>
    <property type="evidence" value="ECO:0007669"/>
    <property type="project" value="InterPro"/>
</dbReference>
<keyword evidence="11 13" id="KW-0472">Membrane</keyword>
<keyword evidence="5 13" id="KW-0812">Transmembrane</keyword>
<evidence type="ECO:0000313" key="16">
    <source>
        <dbReference type="Proteomes" id="UP000319627"/>
    </source>
</evidence>
<evidence type="ECO:0000256" key="2">
    <source>
        <dbReference type="ARBA" id="ARBA00022475"/>
    </source>
</evidence>
<dbReference type="AlphaFoldDB" id="A0A562I2P3"/>
<evidence type="ECO:0000256" key="9">
    <source>
        <dbReference type="ARBA" id="ARBA00022989"/>
    </source>
</evidence>
<dbReference type="GO" id="GO:0017004">
    <property type="term" value="P:cytochrome complex assembly"/>
    <property type="evidence" value="ECO:0007669"/>
    <property type="project" value="UniProtKB-KW"/>
</dbReference>
<evidence type="ECO:0000256" key="6">
    <source>
        <dbReference type="ARBA" id="ARBA00022723"/>
    </source>
</evidence>
<dbReference type="PANTHER" id="PTHR34128:SF2">
    <property type="entry name" value="CYTOCHROME C-TYPE BIOGENESIS PROTEIN CCME HOMOLOG, MITOCHONDRIAL"/>
    <property type="match status" value="1"/>
</dbReference>
<dbReference type="InterPro" id="IPR004329">
    <property type="entry name" value="CcmE"/>
</dbReference>
<evidence type="ECO:0000256" key="13">
    <source>
        <dbReference type="HAMAP-Rule" id="MF_01959"/>
    </source>
</evidence>
<dbReference type="PANTHER" id="PTHR34128">
    <property type="entry name" value="CYTOCHROME C-TYPE BIOGENESIS PROTEIN CCME HOMOLOG, MITOCHONDRIAL"/>
    <property type="match status" value="1"/>
</dbReference>
<comment type="subcellular location">
    <subcellularLocation>
        <location evidence="1">Cell inner membrane</location>
    </subcellularLocation>
    <subcellularLocation>
        <location evidence="13">Cell membrane</location>
        <topology evidence="13">Single-pass type II membrane protein</topology>
    </subcellularLocation>
</comment>
<dbReference type="Gene3D" id="2.40.50.140">
    <property type="entry name" value="Nucleic acid-binding proteins"/>
    <property type="match status" value="1"/>
</dbReference>
<dbReference type="EMBL" id="VLKG01000006">
    <property type="protein sequence ID" value="TWH64923.1"/>
    <property type="molecule type" value="Genomic_DNA"/>
</dbReference>
<dbReference type="OrthoDB" id="9793584at2"/>
<evidence type="ECO:0000256" key="11">
    <source>
        <dbReference type="ARBA" id="ARBA00023136"/>
    </source>
</evidence>
<dbReference type="NCBIfam" id="NF009727">
    <property type="entry name" value="PRK13254.1-1"/>
    <property type="match status" value="1"/>
</dbReference>
<evidence type="ECO:0000313" key="15">
    <source>
        <dbReference type="EMBL" id="TWH64923.1"/>
    </source>
</evidence>
<dbReference type="Pfam" id="PF03100">
    <property type="entry name" value="CcmE"/>
    <property type="match status" value="1"/>
</dbReference>
<dbReference type="GO" id="GO:0046872">
    <property type="term" value="F:metal ion binding"/>
    <property type="evidence" value="ECO:0007669"/>
    <property type="project" value="UniProtKB-KW"/>
</dbReference>
<feature type="binding site" description="covalent" evidence="13 14">
    <location>
        <position position="124"/>
    </location>
    <ligand>
        <name>heme</name>
        <dbReference type="ChEBI" id="CHEBI:30413"/>
    </ligand>
</feature>
<evidence type="ECO:0000256" key="4">
    <source>
        <dbReference type="ARBA" id="ARBA00022617"/>
    </source>
</evidence>
<comment type="function">
    <text evidence="12 13">Heme chaperone required for the biogenesis of c-type cytochromes. Transiently binds heme delivered by CcmC and transfers the heme to apo-cytochromes in a process facilitated by CcmF and CcmH.</text>
</comment>
<organism evidence="15 16">
    <name type="scientific">Azomonas agilis</name>
    <dbReference type="NCBI Taxonomy" id="116849"/>
    <lineage>
        <taxon>Bacteria</taxon>
        <taxon>Pseudomonadati</taxon>
        <taxon>Pseudomonadota</taxon>
        <taxon>Gammaproteobacteria</taxon>
        <taxon>Pseudomonadales</taxon>
        <taxon>Pseudomonadaceae</taxon>
        <taxon>Azomonas</taxon>
    </lineage>
</organism>
<gene>
    <name evidence="13" type="primary">ccmE</name>
    <name evidence="13" type="synonym">cycJ</name>
    <name evidence="15" type="ORF">LX59_01865</name>
</gene>
<keyword evidence="2 13" id="KW-1003">Cell membrane</keyword>
<dbReference type="GO" id="GO:0005886">
    <property type="term" value="C:plasma membrane"/>
    <property type="evidence" value="ECO:0007669"/>
    <property type="project" value="UniProtKB-SubCell"/>
</dbReference>
<evidence type="ECO:0000256" key="3">
    <source>
        <dbReference type="ARBA" id="ARBA00022519"/>
    </source>
</evidence>
<dbReference type="GO" id="GO:0017003">
    <property type="term" value="P:protein-heme linkage"/>
    <property type="evidence" value="ECO:0007669"/>
    <property type="project" value="UniProtKB-UniRule"/>
</dbReference>
<evidence type="ECO:0000256" key="14">
    <source>
        <dbReference type="PIRSR" id="PIRSR604329-50"/>
    </source>
</evidence>
<name>A0A562I2P3_9GAMM</name>
<dbReference type="InterPro" id="IPR036127">
    <property type="entry name" value="CcmE-like_sf"/>
</dbReference>
<feature type="topological domain" description="Cytoplasmic" evidence="13">
    <location>
        <begin position="1"/>
        <end position="8"/>
    </location>
</feature>
<keyword evidence="3" id="KW-0997">Cell inner membrane</keyword>
<comment type="caution">
    <text evidence="15">The sequence shown here is derived from an EMBL/GenBank/DDBJ whole genome shotgun (WGS) entry which is preliminary data.</text>
</comment>
<keyword evidence="4 13" id="KW-0349">Heme</keyword>
<evidence type="ECO:0000256" key="5">
    <source>
        <dbReference type="ARBA" id="ARBA00022692"/>
    </source>
</evidence>